<dbReference type="AlphaFoldDB" id="A0A392W6V2"/>
<reference evidence="2 3" key="1">
    <citation type="journal article" date="2018" name="Front. Plant Sci.">
        <title>Red Clover (Trifolium pratense) and Zigzag Clover (T. medium) - A Picture of Genomic Similarities and Differences.</title>
        <authorList>
            <person name="Dluhosova J."/>
            <person name="Istvanek J."/>
            <person name="Nedelnik J."/>
            <person name="Repkova J."/>
        </authorList>
    </citation>
    <scope>NUCLEOTIDE SEQUENCE [LARGE SCALE GENOMIC DNA]</scope>
    <source>
        <strain evidence="3">cv. 10/8</strain>
        <tissue evidence="2">Leaf</tissue>
    </source>
</reference>
<name>A0A392W6V2_9FABA</name>
<comment type="caution">
    <text evidence="2">The sequence shown here is derived from an EMBL/GenBank/DDBJ whole genome shotgun (WGS) entry which is preliminary data.</text>
</comment>
<dbReference type="EMBL" id="LXQA011388381">
    <property type="protein sequence ID" value="MCI95489.1"/>
    <property type="molecule type" value="Genomic_DNA"/>
</dbReference>
<evidence type="ECO:0000256" key="1">
    <source>
        <dbReference type="SAM" id="MobiDB-lite"/>
    </source>
</evidence>
<evidence type="ECO:0000313" key="2">
    <source>
        <dbReference type="EMBL" id="MCI95489.1"/>
    </source>
</evidence>
<feature type="compositionally biased region" description="Acidic residues" evidence="1">
    <location>
        <begin position="45"/>
        <end position="56"/>
    </location>
</feature>
<sequence>SGVGASKVRASGKVVSSVSAEEKIPKKPRTRKKKSPKVGRKLVIPDEDEEETDEEPLQCKRKRAESD</sequence>
<dbReference type="Proteomes" id="UP000265520">
    <property type="component" value="Unassembled WGS sequence"/>
</dbReference>
<accession>A0A392W6V2</accession>
<feature type="non-terminal residue" evidence="2">
    <location>
        <position position="67"/>
    </location>
</feature>
<evidence type="ECO:0000313" key="3">
    <source>
        <dbReference type="Proteomes" id="UP000265520"/>
    </source>
</evidence>
<proteinExistence type="predicted"/>
<feature type="region of interest" description="Disordered" evidence="1">
    <location>
        <begin position="1"/>
        <end position="67"/>
    </location>
</feature>
<protein>
    <submittedName>
        <fullName evidence="2">Uncharacterized protein</fullName>
    </submittedName>
</protein>
<feature type="compositionally biased region" description="Basic residues" evidence="1">
    <location>
        <begin position="26"/>
        <end position="40"/>
    </location>
</feature>
<keyword evidence="3" id="KW-1185">Reference proteome</keyword>
<organism evidence="2 3">
    <name type="scientific">Trifolium medium</name>
    <dbReference type="NCBI Taxonomy" id="97028"/>
    <lineage>
        <taxon>Eukaryota</taxon>
        <taxon>Viridiplantae</taxon>
        <taxon>Streptophyta</taxon>
        <taxon>Embryophyta</taxon>
        <taxon>Tracheophyta</taxon>
        <taxon>Spermatophyta</taxon>
        <taxon>Magnoliopsida</taxon>
        <taxon>eudicotyledons</taxon>
        <taxon>Gunneridae</taxon>
        <taxon>Pentapetalae</taxon>
        <taxon>rosids</taxon>
        <taxon>fabids</taxon>
        <taxon>Fabales</taxon>
        <taxon>Fabaceae</taxon>
        <taxon>Papilionoideae</taxon>
        <taxon>50 kb inversion clade</taxon>
        <taxon>NPAAA clade</taxon>
        <taxon>Hologalegina</taxon>
        <taxon>IRL clade</taxon>
        <taxon>Trifolieae</taxon>
        <taxon>Trifolium</taxon>
    </lineage>
</organism>
<feature type="non-terminal residue" evidence="2">
    <location>
        <position position="1"/>
    </location>
</feature>